<keyword evidence="6" id="KW-0235">DNA replication</keyword>
<dbReference type="CDD" id="cd04485">
    <property type="entry name" value="DnaE_OBF"/>
    <property type="match status" value="1"/>
</dbReference>
<dbReference type="Pfam" id="PF02811">
    <property type="entry name" value="PHP"/>
    <property type="match status" value="1"/>
</dbReference>
<feature type="domain" description="Polymerase/histidinol phosphatase N-terminal" evidence="9">
    <location>
        <begin position="7"/>
        <end position="74"/>
    </location>
</feature>
<dbReference type="Gene3D" id="1.10.150.870">
    <property type="match status" value="1"/>
</dbReference>
<dbReference type="Pfam" id="PF07733">
    <property type="entry name" value="DNA_pol3_alpha"/>
    <property type="match status" value="1"/>
</dbReference>
<dbReference type="SUPFAM" id="SSF89550">
    <property type="entry name" value="PHP domain-like"/>
    <property type="match status" value="1"/>
</dbReference>
<dbReference type="InterPro" id="IPR040982">
    <property type="entry name" value="DNA_pol3_finger"/>
</dbReference>
<organism evidence="10 11">
    <name type="scientific">Candidatus Methylomirabilis lanthanidiphila</name>
    <dbReference type="NCBI Taxonomy" id="2211376"/>
    <lineage>
        <taxon>Bacteria</taxon>
        <taxon>Candidatus Methylomirabilota</taxon>
        <taxon>Candidatus Methylomirabilia</taxon>
        <taxon>Candidatus Methylomirabilales</taxon>
        <taxon>Candidatus Methylomirabilaceae</taxon>
        <taxon>Candidatus Methylomirabilis</taxon>
    </lineage>
</organism>
<dbReference type="EC" id="2.7.7.7" evidence="2"/>
<keyword evidence="5 10" id="KW-0548">Nucleotidyltransferase</keyword>
<evidence type="ECO:0000313" key="11">
    <source>
        <dbReference type="Proteomes" id="UP000334340"/>
    </source>
</evidence>
<dbReference type="PANTHER" id="PTHR32294">
    <property type="entry name" value="DNA POLYMERASE III SUBUNIT ALPHA"/>
    <property type="match status" value="1"/>
</dbReference>
<sequence length="1154" mass="127297">MHHSDFVHLHVHTQYSLLDGACGLETLVAKAKEYKMPALAVTDHGNLFGAIDFYTLAMKEGIKPIIGSEVYIAPGSRFEKSNQDSGYEGASHITLLAKDEVGYRNLIKLVSAGYLEGFYYKPRIDRELFAQHCQGLIALSGCLNCEVAKALLDGDEARAKDTVGWYMEALGRENYFLEVQDHGMAEQKTVTEGVLRLAKAFDLPIVATNDLHYPSKEDSRAHEVLLCIQTGKTIQDKDRWRFSTDQFYFKSAEEMKRIFAELPEATKNTITVAERCNLQLHFGQLRLPKYQVPEGYTLEAYLAHLAWQGLKSRFPAANAMAEARLKYELDVIQKTGFAGYFLVVWDFIKFAKDRGISVGPGRGSAAASLVAYCLGITTIDPLRYGLIFERFLNPERISMPDMDIDFSDDRRDEVIDYVTKKYGADNVAQIITFGTMGAKAVIRDVGRGLGMPYAEVDKIAKLVPNRLNISLDEAIAESPPLTEAVQSRPEVEDLWRVAKCLEGLTRHASTHAAGVVISGDPLTEHVPLYKDPKAGSKPTTQYAMKAIEKIGLLKVDFLGLRTLTVIANTLELIAAGRGVKIQIEEIPLDDPAIFQLLSEARTFGVFQLESSGMRDLMRRLKPERLEDVIALVALYRPGPMVMIDDFINRKHGKVKIRYDHPLMETILKETYGIMVYQEQVMRIASELAGFSMGEADVLRKAMGKKDPEMMDQQRKKFVDGAKTKGVQARTAEKIFDKMAPFAGYAFNKPHATSYALVAYQTAYLKTHYPVEFMAALLTSEMADTDGIVKYIDECKQMGITVLPPDVNESESRFTVVGEQIRFGLVAIKNVGETAIQSILATRRDKGRFRSLFDFCERVDLRLVNKRVVESLIKCGAFDSLGAARSQLMAVADKAMDAGAGTQRERIHGQVSLLDVLEATGGLSHQTETLPAIPEWTTTQRLAAEKETLGFYVTGHPLTDYRDIIAKLAAVTTDRLSACQDKETVTVCAIVTAVKEITTKSGDRMAFVTLEDTAGTVESVAFPELYKANLLHLVKGTAVMVKGQVDVGEEVVKLLLAEVSPLGTLKSGQRSAVSGQPASVMEIRIGEANLSDQTLEQLKALLLKFPGSTPVRLHLSVAPGAQVTIAASPDMTVAADEPLRREVEALLGPGTITGA</sequence>
<dbReference type="Pfam" id="PF17657">
    <property type="entry name" value="DNA_pol3_finger"/>
    <property type="match status" value="1"/>
</dbReference>
<evidence type="ECO:0000256" key="1">
    <source>
        <dbReference type="ARBA" id="ARBA00004496"/>
    </source>
</evidence>
<evidence type="ECO:0000256" key="2">
    <source>
        <dbReference type="ARBA" id="ARBA00012417"/>
    </source>
</evidence>
<evidence type="ECO:0000256" key="5">
    <source>
        <dbReference type="ARBA" id="ARBA00022695"/>
    </source>
</evidence>
<dbReference type="InterPro" id="IPR011708">
    <property type="entry name" value="DNA_pol3_alpha_NTPase_dom"/>
</dbReference>
<dbReference type="NCBIfam" id="NF005298">
    <property type="entry name" value="PRK06826.1"/>
    <property type="match status" value="1"/>
</dbReference>
<name>A0A564ZEI4_9BACT</name>
<proteinExistence type="predicted"/>
<evidence type="ECO:0000256" key="8">
    <source>
        <dbReference type="ARBA" id="ARBA00049244"/>
    </source>
</evidence>
<dbReference type="GO" id="GO:0008408">
    <property type="term" value="F:3'-5' exonuclease activity"/>
    <property type="evidence" value="ECO:0007669"/>
    <property type="project" value="InterPro"/>
</dbReference>
<evidence type="ECO:0000313" key="10">
    <source>
        <dbReference type="EMBL" id="VUZ83670.1"/>
    </source>
</evidence>
<gene>
    <name evidence="10" type="primary">dnaE</name>
    <name evidence="10" type="ORF">MELA_00023</name>
</gene>
<dbReference type="Gene3D" id="2.40.50.140">
    <property type="entry name" value="Nucleic acid-binding proteins"/>
    <property type="match status" value="1"/>
</dbReference>
<dbReference type="InterPro" id="IPR041931">
    <property type="entry name" value="DNA_pol3_alpha_thumb_dom"/>
</dbReference>
<reference evidence="10 11" key="1">
    <citation type="submission" date="2019-07" db="EMBL/GenBank/DDBJ databases">
        <authorList>
            <person name="Cremers G."/>
        </authorList>
    </citation>
    <scope>NUCLEOTIDE SEQUENCE [LARGE SCALE GENOMIC DNA]</scope>
</reference>
<dbReference type="Gene3D" id="3.20.20.140">
    <property type="entry name" value="Metal-dependent hydrolases"/>
    <property type="match status" value="1"/>
</dbReference>
<dbReference type="GO" id="GO:0003676">
    <property type="term" value="F:nucleic acid binding"/>
    <property type="evidence" value="ECO:0007669"/>
    <property type="project" value="InterPro"/>
</dbReference>
<dbReference type="GO" id="GO:0003887">
    <property type="term" value="F:DNA-directed DNA polymerase activity"/>
    <property type="evidence" value="ECO:0007669"/>
    <property type="project" value="UniProtKB-KW"/>
</dbReference>
<dbReference type="EMBL" id="CABIKM010000001">
    <property type="protein sequence ID" value="VUZ83670.1"/>
    <property type="molecule type" value="Genomic_DNA"/>
</dbReference>
<keyword evidence="11" id="KW-1185">Reference proteome</keyword>
<evidence type="ECO:0000256" key="6">
    <source>
        <dbReference type="ARBA" id="ARBA00022705"/>
    </source>
</evidence>
<dbReference type="InterPro" id="IPR004013">
    <property type="entry name" value="PHP_dom"/>
</dbReference>
<dbReference type="NCBIfam" id="TIGR00594">
    <property type="entry name" value="polc"/>
    <property type="match status" value="1"/>
</dbReference>
<keyword evidence="7" id="KW-0239">DNA-directed DNA polymerase</keyword>
<evidence type="ECO:0000256" key="3">
    <source>
        <dbReference type="ARBA" id="ARBA00019114"/>
    </source>
</evidence>
<dbReference type="InterPro" id="IPR016195">
    <property type="entry name" value="Pol/histidinol_Pase-like"/>
</dbReference>
<dbReference type="InterPro" id="IPR029460">
    <property type="entry name" value="DNAPol_HHH"/>
</dbReference>
<evidence type="ECO:0000259" key="9">
    <source>
        <dbReference type="SMART" id="SM00481"/>
    </source>
</evidence>
<comment type="catalytic activity">
    <reaction evidence="8">
        <text>DNA(n) + a 2'-deoxyribonucleoside 5'-triphosphate = DNA(n+1) + diphosphate</text>
        <dbReference type="Rhea" id="RHEA:22508"/>
        <dbReference type="Rhea" id="RHEA-COMP:17339"/>
        <dbReference type="Rhea" id="RHEA-COMP:17340"/>
        <dbReference type="ChEBI" id="CHEBI:33019"/>
        <dbReference type="ChEBI" id="CHEBI:61560"/>
        <dbReference type="ChEBI" id="CHEBI:173112"/>
        <dbReference type="EC" id="2.7.7.7"/>
    </reaction>
</comment>
<dbReference type="AlphaFoldDB" id="A0A564ZEI4"/>
<dbReference type="Proteomes" id="UP000334340">
    <property type="component" value="Unassembled WGS sequence"/>
</dbReference>
<comment type="subcellular location">
    <subcellularLocation>
        <location evidence="1">Cytoplasm</location>
    </subcellularLocation>
</comment>
<accession>A0A564ZEI4</accession>
<dbReference type="CDD" id="cd12113">
    <property type="entry name" value="PHP_PolIIIA_DnaE3"/>
    <property type="match status" value="1"/>
</dbReference>
<dbReference type="Pfam" id="PF01336">
    <property type="entry name" value="tRNA_anti-codon"/>
    <property type="match status" value="1"/>
</dbReference>
<dbReference type="Gene3D" id="1.10.10.1600">
    <property type="entry name" value="Bacterial DNA polymerase III alpha subunit, thumb domain"/>
    <property type="match status" value="1"/>
</dbReference>
<dbReference type="GO" id="GO:0006260">
    <property type="term" value="P:DNA replication"/>
    <property type="evidence" value="ECO:0007669"/>
    <property type="project" value="UniProtKB-KW"/>
</dbReference>
<evidence type="ECO:0000256" key="4">
    <source>
        <dbReference type="ARBA" id="ARBA00022679"/>
    </source>
</evidence>
<keyword evidence="4 10" id="KW-0808">Transferase</keyword>
<evidence type="ECO:0000256" key="7">
    <source>
        <dbReference type="ARBA" id="ARBA00022932"/>
    </source>
</evidence>
<dbReference type="InterPro" id="IPR012340">
    <property type="entry name" value="NA-bd_OB-fold"/>
</dbReference>
<dbReference type="InterPro" id="IPR003141">
    <property type="entry name" value="Pol/His_phosphatase_N"/>
</dbReference>
<dbReference type="InterPro" id="IPR004365">
    <property type="entry name" value="NA-bd_OB_tRNA"/>
</dbReference>
<dbReference type="InterPro" id="IPR004805">
    <property type="entry name" value="DnaE2/DnaE/PolC"/>
</dbReference>
<dbReference type="PANTHER" id="PTHR32294:SF0">
    <property type="entry name" value="DNA POLYMERASE III SUBUNIT ALPHA"/>
    <property type="match status" value="1"/>
</dbReference>
<dbReference type="NCBIfam" id="NF004226">
    <property type="entry name" value="PRK05673.1"/>
    <property type="match status" value="1"/>
</dbReference>
<dbReference type="Pfam" id="PF14579">
    <property type="entry name" value="HHH_6"/>
    <property type="match status" value="1"/>
</dbReference>
<protein>
    <recommendedName>
        <fullName evidence="3">DNA polymerase III subunit alpha</fullName>
        <ecNumber evidence="2">2.7.7.7</ecNumber>
    </recommendedName>
</protein>
<dbReference type="GO" id="GO:0005737">
    <property type="term" value="C:cytoplasm"/>
    <property type="evidence" value="ECO:0007669"/>
    <property type="project" value="UniProtKB-SubCell"/>
</dbReference>
<dbReference type="SMART" id="SM00481">
    <property type="entry name" value="POLIIIAc"/>
    <property type="match status" value="1"/>
</dbReference>